<accession>A0A290X1Z9</accession>
<protein>
    <submittedName>
        <fullName evidence="1">Uncharacterized protein</fullName>
    </submittedName>
</protein>
<gene>
    <name evidence="1" type="ORF">CNX70_25475</name>
</gene>
<reference evidence="1 2" key="1">
    <citation type="submission" date="2017-09" db="EMBL/GenBank/DDBJ databases">
        <title>Complete genome sequence of Janthinobacterium svalbardensis PAMC 27463.</title>
        <authorList>
            <person name="Cho Y.-J."/>
            <person name="Cho A."/>
            <person name="Kim O.-S."/>
            <person name="Lee J.-I."/>
        </authorList>
    </citation>
    <scope>NUCLEOTIDE SEQUENCE [LARGE SCALE GENOMIC DNA]</scope>
    <source>
        <strain evidence="1 2">PAMC 27463</strain>
    </source>
</reference>
<keyword evidence="2" id="KW-1185">Reference proteome</keyword>
<evidence type="ECO:0000313" key="1">
    <source>
        <dbReference type="EMBL" id="ATD63130.1"/>
    </source>
</evidence>
<dbReference type="AlphaFoldDB" id="A0A290X1Z9"/>
<name>A0A290X1Z9_9BURK</name>
<dbReference type="Proteomes" id="UP000218437">
    <property type="component" value="Chromosome"/>
</dbReference>
<proteinExistence type="predicted"/>
<organism evidence="1 2">
    <name type="scientific">Janthinobacterium svalbardensis</name>
    <dbReference type="NCBI Taxonomy" id="368607"/>
    <lineage>
        <taxon>Bacteria</taxon>
        <taxon>Pseudomonadati</taxon>
        <taxon>Pseudomonadota</taxon>
        <taxon>Betaproteobacteria</taxon>
        <taxon>Burkholderiales</taxon>
        <taxon>Oxalobacteraceae</taxon>
        <taxon>Janthinobacterium</taxon>
    </lineage>
</organism>
<dbReference type="EMBL" id="CP023422">
    <property type="protein sequence ID" value="ATD63130.1"/>
    <property type="molecule type" value="Genomic_DNA"/>
</dbReference>
<evidence type="ECO:0000313" key="2">
    <source>
        <dbReference type="Proteomes" id="UP000218437"/>
    </source>
</evidence>
<dbReference type="KEGG" id="jsv:CNX70_25475"/>
<sequence length="67" mass="7038">MLSHNRAANAAASVSGNDFLGLPCGPSRQAKILAQASSQRCMKHAFFPPPRTRKKSAVTMTALLGVA</sequence>